<feature type="transmembrane region" description="Helical" evidence="1">
    <location>
        <begin position="51"/>
        <end position="70"/>
    </location>
</feature>
<dbReference type="EMBL" id="JAEKNS010000050">
    <property type="protein sequence ID" value="MBJ7594071.1"/>
    <property type="molecule type" value="Genomic_DNA"/>
</dbReference>
<evidence type="ECO:0000256" key="1">
    <source>
        <dbReference type="SAM" id="Phobius"/>
    </source>
</evidence>
<reference evidence="3 4" key="1">
    <citation type="submission" date="2020-10" db="EMBL/GenBank/DDBJ databases">
        <title>Ca. Dormibacterota MAGs.</title>
        <authorList>
            <person name="Montgomery K."/>
        </authorList>
    </citation>
    <scope>NUCLEOTIDE SEQUENCE [LARGE SCALE GENOMIC DNA]</scope>
    <source>
        <strain evidence="3">SC8812_S17_18</strain>
    </source>
</reference>
<dbReference type="InterPro" id="IPR025436">
    <property type="entry name" value="DUF4179"/>
</dbReference>
<sequence>MISLLPDRESLSQRLREIAPPRTVEVAGHALAAAAAAPETRPKRGNRPRRWRLVSVLAGILILNTAALYLSPAYAAKLAEVPGLGTILGWTGLSAADVTALDATAEHDGISVHVSAGYADENQTLLFFQERGPSPKFEGNAFRTLSLTDQFGRRYDGPGISLLAPDASRPHLAGQPLALVAQFAPTSGPAAVLGARLTLQAQTWAPLGGPDVGGMWTVHFVLLRHPATVAHWEPAGVSGATYTFPQVTITGSAVVHIDWQVQGPAVLAAINAATANAARPPSLPPGVTTWTPPLPIGVFLDPFTPRLVDSTGGTLTPLLHGTGLTFGGDQMSGGLDFAPRPGTYHLVVHLADGSGFARVLTVGSSRSGP</sequence>
<evidence type="ECO:0000313" key="3">
    <source>
        <dbReference type="EMBL" id="MBJ7594071.1"/>
    </source>
</evidence>
<dbReference type="RefSeq" id="WP_337309965.1">
    <property type="nucleotide sequence ID" value="NZ_JAEKNS010000050.1"/>
</dbReference>
<dbReference type="Proteomes" id="UP000606991">
    <property type="component" value="Unassembled WGS sequence"/>
</dbReference>
<evidence type="ECO:0000259" key="2">
    <source>
        <dbReference type="Pfam" id="PF13786"/>
    </source>
</evidence>
<dbReference type="Pfam" id="PF13786">
    <property type="entry name" value="DUF4179"/>
    <property type="match status" value="1"/>
</dbReference>
<keyword evidence="1" id="KW-0812">Transmembrane</keyword>
<name>A0A934JR44_9BACT</name>
<protein>
    <submittedName>
        <fullName evidence="3">DUF4179 domain-containing protein</fullName>
    </submittedName>
</protein>
<accession>A0A934JR44</accession>
<comment type="caution">
    <text evidence="3">The sequence shown here is derived from an EMBL/GenBank/DDBJ whole genome shotgun (WGS) entry which is preliminary data.</text>
</comment>
<dbReference type="AlphaFoldDB" id="A0A934JR44"/>
<proteinExistence type="predicted"/>
<keyword evidence="1" id="KW-1133">Transmembrane helix</keyword>
<keyword evidence="1" id="KW-0472">Membrane</keyword>
<evidence type="ECO:0000313" key="4">
    <source>
        <dbReference type="Proteomes" id="UP000606991"/>
    </source>
</evidence>
<organism evidence="3 4">
    <name type="scientific">Candidatus Aeolococcus gillhamiae</name>
    <dbReference type="NCBI Taxonomy" id="3127015"/>
    <lineage>
        <taxon>Bacteria</taxon>
        <taxon>Bacillati</taxon>
        <taxon>Candidatus Dormiibacterota</taxon>
        <taxon>Candidatus Dormibacteria</taxon>
        <taxon>Candidatus Aeolococcales</taxon>
        <taxon>Candidatus Aeolococcaceae</taxon>
        <taxon>Candidatus Aeolococcus</taxon>
    </lineage>
</organism>
<gene>
    <name evidence="3" type="ORF">JF886_04285</name>
</gene>
<feature type="domain" description="DUF4179" evidence="2">
    <location>
        <begin position="49"/>
        <end position="129"/>
    </location>
</feature>